<dbReference type="EMBL" id="MU070517">
    <property type="protein sequence ID" value="KAF5827374.1"/>
    <property type="molecule type" value="Genomic_DNA"/>
</dbReference>
<proteinExistence type="predicted"/>
<dbReference type="Proteomes" id="UP000815325">
    <property type="component" value="Unassembled WGS sequence"/>
</dbReference>
<name>A0ABQ7FYM5_DUNSA</name>
<keyword evidence="2" id="KW-1185">Reference proteome</keyword>
<protein>
    <recommendedName>
        <fullName evidence="3">Encoded protein</fullName>
    </recommendedName>
</protein>
<accession>A0ABQ7FYM5</accession>
<evidence type="ECO:0000313" key="1">
    <source>
        <dbReference type="EMBL" id="KAF5827374.1"/>
    </source>
</evidence>
<reference evidence="1" key="1">
    <citation type="submission" date="2017-08" db="EMBL/GenBank/DDBJ databases">
        <authorList>
            <person name="Polle J.E."/>
            <person name="Barry K."/>
            <person name="Cushman J."/>
            <person name="Schmutz J."/>
            <person name="Tran D."/>
            <person name="Hathwaick L.T."/>
            <person name="Yim W.C."/>
            <person name="Jenkins J."/>
            <person name="Mckie-Krisberg Z.M."/>
            <person name="Prochnik S."/>
            <person name="Lindquist E."/>
            <person name="Dockter R.B."/>
            <person name="Adam C."/>
            <person name="Molina H."/>
            <person name="Bunkerborg J."/>
            <person name="Jin E."/>
            <person name="Buchheim M."/>
            <person name="Magnuson J."/>
        </authorList>
    </citation>
    <scope>NUCLEOTIDE SEQUENCE</scope>
    <source>
        <strain evidence="1">CCAP 19/18</strain>
    </source>
</reference>
<organism evidence="1 2">
    <name type="scientific">Dunaliella salina</name>
    <name type="common">Green alga</name>
    <name type="synonym">Protococcus salinus</name>
    <dbReference type="NCBI Taxonomy" id="3046"/>
    <lineage>
        <taxon>Eukaryota</taxon>
        <taxon>Viridiplantae</taxon>
        <taxon>Chlorophyta</taxon>
        <taxon>core chlorophytes</taxon>
        <taxon>Chlorophyceae</taxon>
        <taxon>CS clade</taxon>
        <taxon>Chlamydomonadales</taxon>
        <taxon>Dunaliellaceae</taxon>
        <taxon>Dunaliella</taxon>
    </lineage>
</organism>
<sequence>MHTISCQDGKGPKPRRGCTYFKGCHSMMMATLAAIHTMYISSRIEAPSFIAGAHGTRNQHHYKRLVSFAHGDKKQCIAGRNRNLATRRWLSHPFLKLYIHQGALTDPLSSQGCFNF</sequence>
<evidence type="ECO:0008006" key="3">
    <source>
        <dbReference type="Google" id="ProtNLM"/>
    </source>
</evidence>
<gene>
    <name evidence="1" type="ORF">DUNSADRAFT_773</name>
</gene>
<evidence type="ECO:0000313" key="2">
    <source>
        <dbReference type="Proteomes" id="UP000815325"/>
    </source>
</evidence>
<comment type="caution">
    <text evidence="1">The sequence shown here is derived from an EMBL/GenBank/DDBJ whole genome shotgun (WGS) entry which is preliminary data.</text>
</comment>